<reference evidence="2 3" key="1">
    <citation type="submission" date="2016-10" db="EMBL/GenBank/DDBJ databases">
        <authorList>
            <person name="de Groot N.N."/>
        </authorList>
    </citation>
    <scope>NUCLEOTIDE SEQUENCE [LARGE SCALE GENOMIC DNA]</scope>
    <source>
        <strain evidence="2 3">CGMCC 1.8891</strain>
    </source>
</reference>
<dbReference type="SUPFAM" id="SSF54593">
    <property type="entry name" value="Glyoxalase/Bleomycin resistance protein/Dihydroxybiphenyl dioxygenase"/>
    <property type="match status" value="1"/>
</dbReference>
<dbReference type="Pfam" id="PF00903">
    <property type="entry name" value="Glyoxalase"/>
    <property type="match status" value="1"/>
</dbReference>
<dbReference type="OrthoDB" id="7849747at2"/>
<gene>
    <name evidence="2" type="ORF">SAMN04488138_103112</name>
</gene>
<dbReference type="GeneID" id="98664212"/>
<proteinExistence type="predicted"/>
<accession>A0A1I3PZM8</accession>
<dbReference type="EMBL" id="FORY01000003">
    <property type="protein sequence ID" value="SFJ26346.1"/>
    <property type="molecule type" value="Genomic_DNA"/>
</dbReference>
<dbReference type="RefSeq" id="WP_111481326.1">
    <property type="nucleotide sequence ID" value="NZ_FORY01000003.1"/>
</dbReference>
<name>A0A1I3PZM8_9RHOB</name>
<evidence type="ECO:0000313" key="3">
    <source>
        <dbReference type="Proteomes" id="UP000183299"/>
    </source>
</evidence>
<feature type="domain" description="VOC" evidence="1">
    <location>
        <begin position="4"/>
        <end position="116"/>
    </location>
</feature>
<sequence>MAPTLGRLVIYTRKLDEMAAFYAQHFGFSVRRSATDRIVELTPKTSGATILLHPLSSAQKEGQVLVKLVFDVEDVEGFCRTAQSNGLTFGKIHKTDSYAFANAKDPAKNPIQISSRAFAQH</sequence>
<dbReference type="InterPro" id="IPR029068">
    <property type="entry name" value="Glyas_Bleomycin-R_OHBP_Dase"/>
</dbReference>
<dbReference type="Proteomes" id="UP000183299">
    <property type="component" value="Unassembled WGS sequence"/>
</dbReference>
<dbReference type="Gene3D" id="3.10.180.10">
    <property type="entry name" value="2,3-Dihydroxybiphenyl 1,2-Dioxygenase, domain 1"/>
    <property type="match status" value="1"/>
</dbReference>
<dbReference type="PROSITE" id="PS51819">
    <property type="entry name" value="VOC"/>
    <property type="match status" value="1"/>
</dbReference>
<dbReference type="STRING" id="576117.SAMN04488138_103112"/>
<protein>
    <submittedName>
        <fullName evidence="2">Glyoxalase-like domain-containing protein</fullName>
    </submittedName>
</protein>
<dbReference type="InterPro" id="IPR004360">
    <property type="entry name" value="Glyas_Fos-R_dOase_dom"/>
</dbReference>
<dbReference type="InterPro" id="IPR037523">
    <property type="entry name" value="VOC_core"/>
</dbReference>
<evidence type="ECO:0000313" key="2">
    <source>
        <dbReference type="EMBL" id="SFJ26346.1"/>
    </source>
</evidence>
<dbReference type="AlphaFoldDB" id="A0A1I3PZM8"/>
<keyword evidence="3" id="KW-1185">Reference proteome</keyword>
<organism evidence="2 3">
    <name type="scientific">Celeribacter halophilus</name>
    <dbReference type="NCBI Taxonomy" id="576117"/>
    <lineage>
        <taxon>Bacteria</taxon>
        <taxon>Pseudomonadati</taxon>
        <taxon>Pseudomonadota</taxon>
        <taxon>Alphaproteobacteria</taxon>
        <taxon>Rhodobacterales</taxon>
        <taxon>Roseobacteraceae</taxon>
        <taxon>Celeribacter</taxon>
    </lineage>
</organism>
<evidence type="ECO:0000259" key="1">
    <source>
        <dbReference type="PROSITE" id="PS51819"/>
    </source>
</evidence>